<dbReference type="InterPro" id="IPR046348">
    <property type="entry name" value="SIS_dom_sf"/>
</dbReference>
<gene>
    <name evidence="1" type="primary">MCYN0262</name>
    <name evidence="1" type="ORF">NCTC10142_00347</name>
</gene>
<dbReference type="RefSeq" id="WP_129720514.1">
    <property type="nucleotide sequence ID" value="NZ_LR214986.1"/>
</dbReference>
<dbReference type="GO" id="GO:1901135">
    <property type="term" value="P:carbohydrate derivative metabolic process"/>
    <property type="evidence" value="ECO:0007669"/>
    <property type="project" value="InterPro"/>
</dbReference>
<dbReference type="AlphaFoldDB" id="A0A449AHX1"/>
<proteinExistence type="predicted"/>
<evidence type="ECO:0000313" key="1">
    <source>
        <dbReference type="EMBL" id="VEU64593.1"/>
    </source>
</evidence>
<evidence type="ECO:0000313" key="2">
    <source>
        <dbReference type="Proteomes" id="UP000289506"/>
    </source>
</evidence>
<sequence>MSAFELDINLQKIGINSNAFKDFHSFLLVSTVQYNEHQTIILFSKSCETKERKHLIDVFQEQKINFFLITANKSMREIYQNVIIYQTLEQNKRLVLISSKINQQFISDLILFLIFKYKSNELDAIYDKNQKILDGWNKQKIIFLNSII</sequence>
<reference evidence="1 2" key="1">
    <citation type="submission" date="2019-01" db="EMBL/GenBank/DDBJ databases">
        <authorList>
            <consortium name="Pathogen Informatics"/>
        </authorList>
    </citation>
    <scope>NUCLEOTIDE SEQUENCE [LARGE SCALE GENOMIC DNA]</scope>
    <source>
        <strain evidence="1 2">NCTC10142</strain>
        <plasmid evidence="2">13</plasmid>
    </source>
</reference>
<dbReference type="SUPFAM" id="SSF53697">
    <property type="entry name" value="SIS domain"/>
    <property type="match status" value="1"/>
</dbReference>
<keyword evidence="1" id="KW-0614">Plasmid</keyword>
<dbReference type="EMBL" id="LR214986">
    <property type="protein sequence ID" value="VEU64593.1"/>
    <property type="molecule type" value="Genomic_DNA"/>
</dbReference>
<geneLocation type="plasmid" evidence="1 2">
    <name>13</name>
</geneLocation>
<organism evidence="1 2">
    <name type="scientific">Mycoplasmopsis cynos</name>
    <dbReference type="NCBI Taxonomy" id="171284"/>
    <lineage>
        <taxon>Bacteria</taxon>
        <taxon>Bacillati</taxon>
        <taxon>Mycoplasmatota</taxon>
        <taxon>Mycoplasmoidales</taxon>
        <taxon>Metamycoplasmataceae</taxon>
        <taxon>Mycoplasmopsis</taxon>
    </lineage>
</organism>
<protein>
    <submittedName>
        <fullName evidence="1">Transcriptional regulator</fullName>
    </submittedName>
</protein>
<dbReference type="Proteomes" id="UP000289506">
    <property type="component" value="Plasmid 13"/>
</dbReference>
<dbReference type="Gene3D" id="3.40.50.10490">
    <property type="entry name" value="Glucose-6-phosphate isomerase like protein, domain 1"/>
    <property type="match status" value="1"/>
</dbReference>
<accession>A0A449AHX1</accession>
<dbReference type="GO" id="GO:0097367">
    <property type="term" value="F:carbohydrate derivative binding"/>
    <property type="evidence" value="ECO:0007669"/>
    <property type="project" value="InterPro"/>
</dbReference>
<name>A0A449AHX1_9BACT</name>